<evidence type="ECO:0000313" key="3">
    <source>
        <dbReference type="Proteomes" id="UP001162131"/>
    </source>
</evidence>
<keyword evidence="1" id="KW-0175">Coiled coil</keyword>
<dbReference type="PANTHER" id="PTHR46375:SF3">
    <property type="entry name" value="KELCH REPEAT AND BTB DOMAIN-CONTAINING PROTEIN 13"/>
    <property type="match status" value="1"/>
</dbReference>
<proteinExistence type="predicted"/>
<dbReference type="InterPro" id="IPR006652">
    <property type="entry name" value="Kelch_1"/>
</dbReference>
<dbReference type="PANTHER" id="PTHR46375">
    <property type="entry name" value="KELCH REPEAT AND BTB DOMAIN-CONTAINING PROTEIN 13-RELATED"/>
    <property type="match status" value="1"/>
</dbReference>
<dbReference type="AlphaFoldDB" id="A0AAU9KDN2"/>
<dbReference type="InterPro" id="IPR052392">
    <property type="entry name" value="Kelch-BTB_domain-containing"/>
</dbReference>
<feature type="coiled-coil region" evidence="1">
    <location>
        <begin position="199"/>
        <end position="265"/>
    </location>
</feature>
<dbReference type="SUPFAM" id="SSF117281">
    <property type="entry name" value="Kelch motif"/>
    <property type="match status" value="1"/>
</dbReference>
<keyword evidence="3" id="KW-1185">Reference proteome</keyword>
<dbReference type="Proteomes" id="UP001162131">
    <property type="component" value="Unassembled WGS sequence"/>
</dbReference>
<reference evidence="2" key="1">
    <citation type="submission" date="2021-09" db="EMBL/GenBank/DDBJ databases">
        <authorList>
            <consortium name="AG Swart"/>
            <person name="Singh M."/>
            <person name="Singh A."/>
            <person name="Seah K."/>
            <person name="Emmerich C."/>
        </authorList>
    </citation>
    <scope>NUCLEOTIDE SEQUENCE</scope>
    <source>
        <strain evidence="2">ATCC30299</strain>
    </source>
</reference>
<comment type="caution">
    <text evidence="2">The sequence shown here is derived from an EMBL/GenBank/DDBJ whole genome shotgun (WGS) entry which is preliminary data.</text>
</comment>
<dbReference type="InterPro" id="IPR015915">
    <property type="entry name" value="Kelch-typ_b-propeller"/>
</dbReference>
<dbReference type="Gene3D" id="2.120.10.80">
    <property type="entry name" value="Kelch-type beta propeller"/>
    <property type="match status" value="1"/>
</dbReference>
<name>A0AAU9KDN2_9CILI</name>
<protein>
    <submittedName>
        <fullName evidence="2">Uncharacterized protein</fullName>
    </submittedName>
</protein>
<gene>
    <name evidence="2" type="ORF">BSTOLATCC_MIC65143</name>
</gene>
<dbReference type="SMART" id="SM00612">
    <property type="entry name" value="Kelch"/>
    <property type="match status" value="1"/>
</dbReference>
<accession>A0AAU9KDN2</accession>
<evidence type="ECO:0000313" key="2">
    <source>
        <dbReference type="EMBL" id="CAG9335823.1"/>
    </source>
</evidence>
<dbReference type="EMBL" id="CAJZBQ010000063">
    <property type="protein sequence ID" value="CAG9335823.1"/>
    <property type="molecule type" value="Genomic_DNA"/>
</dbReference>
<evidence type="ECO:0000256" key="1">
    <source>
        <dbReference type="SAM" id="Coils"/>
    </source>
</evidence>
<sequence length="705" mass="81856">MQETQNCFSSNCINKPETLCKCTFPATFICLTHQSEHINSSNLPHNIEPVFVNLCQDTKEAILNHLISEKANLEKMKTIAEQFFMENANYYQNLHEKKIQKIEENLVAIMRTFSVVSNVDKISRYEKDPILKSLSLPSSEALEIVKKSIYKNSRFDENIIDEGINKMVEDLVERKIKELLDGKIQINEARNYYSNISNIDEVAKKVEEIEWRIDGMEKSFKNTIENANNHIKDLKNKVDYLSSQVSENKNALKEVLKEIEKSKRDVPIAKQLTGLRRNSDILNLTESVRANLSVKALSPDLRPLKRQDKSDLKPYQIELSSPTNNKNDFLSYYSQVFEELNNRMISLSEVENKIDSMFLEYFLKIEQEIMTIDDFENFGNSRAELENELKSLKCSEEYKEKLQFICEYSSEIKSLYSNCLASYNDVAKKLEIQTQAFIEKYYKEFSFETIKNLFNIDRLGTLTKMHIYDIESHEKQQKSIDIDEPFSSDTCIVQIPNYGIFCYGNSFPLTGAACVINTNSFSVERWLPPGTPCYNSGGVYYQNSVFIFGGCDGTKILNHAEKFDLLENRWTKLSPLPFESSWCSCVAFKNSIFIAGYHLQKIYKFDIRKNEFLEISSLNLKKFLCWKILLSAMSRLYVLEDNGSIFESDELNENIWNNVGGSNFVSYNQAFRTFYNGKFYISLHYNNNMHCYSFDLGRKALEELH</sequence>
<organism evidence="2 3">
    <name type="scientific">Blepharisma stoltei</name>
    <dbReference type="NCBI Taxonomy" id="1481888"/>
    <lineage>
        <taxon>Eukaryota</taxon>
        <taxon>Sar</taxon>
        <taxon>Alveolata</taxon>
        <taxon>Ciliophora</taxon>
        <taxon>Postciliodesmatophora</taxon>
        <taxon>Heterotrichea</taxon>
        <taxon>Heterotrichida</taxon>
        <taxon>Blepharismidae</taxon>
        <taxon>Blepharisma</taxon>
    </lineage>
</organism>
<dbReference type="Pfam" id="PF01344">
    <property type="entry name" value="Kelch_1"/>
    <property type="match status" value="1"/>
</dbReference>